<dbReference type="AlphaFoldDB" id="A0A9P8PW48"/>
<dbReference type="Proteomes" id="UP000774326">
    <property type="component" value="Unassembled WGS sequence"/>
</dbReference>
<feature type="region of interest" description="Disordered" evidence="1">
    <location>
        <begin position="79"/>
        <end position="99"/>
    </location>
</feature>
<accession>A0A9P8PW48</accession>
<sequence length="99" mass="10228">MLSPTSSNRVMACSNSDGKEAIISSGIGVSKYGKLFVSRIIGIRSGEVSKWSESESESELSSSGVSSSINIGLDSELSFAAGWSPSSSPSSESKRSISS</sequence>
<gene>
    <name evidence="2" type="ORF">WICPIJ_008624</name>
</gene>
<comment type="caution">
    <text evidence="2">The sequence shown here is derived from an EMBL/GenBank/DDBJ whole genome shotgun (WGS) entry which is preliminary data.</text>
</comment>
<dbReference type="EMBL" id="JAEUBG010004944">
    <property type="protein sequence ID" value="KAH3679421.1"/>
    <property type="molecule type" value="Genomic_DNA"/>
</dbReference>
<name>A0A9P8PW48_WICPI</name>
<evidence type="ECO:0000313" key="3">
    <source>
        <dbReference type="Proteomes" id="UP000774326"/>
    </source>
</evidence>
<organism evidence="2 3">
    <name type="scientific">Wickerhamomyces pijperi</name>
    <name type="common">Yeast</name>
    <name type="synonym">Pichia pijperi</name>
    <dbReference type="NCBI Taxonomy" id="599730"/>
    <lineage>
        <taxon>Eukaryota</taxon>
        <taxon>Fungi</taxon>
        <taxon>Dikarya</taxon>
        <taxon>Ascomycota</taxon>
        <taxon>Saccharomycotina</taxon>
        <taxon>Saccharomycetes</taxon>
        <taxon>Phaffomycetales</taxon>
        <taxon>Wickerhamomycetaceae</taxon>
        <taxon>Wickerhamomyces</taxon>
    </lineage>
</organism>
<evidence type="ECO:0000256" key="1">
    <source>
        <dbReference type="SAM" id="MobiDB-lite"/>
    </source>
</evidence>
<keyword evidence="3" id="KW-1185">Reference proteome</keyword>
<feature type="region of interest" description="Disordered" evidence="1">
    <location>
        <begin position="48"/>
        <end position="67"/>
    </location>
</feature>
<evidence type="ECO:0000313" key="2">
    <source>
        <dbReference type="EMBL" id="KAH3679421.1"/>
    </source>
</evidence>
<reference evidence="2" key="2">
    <citation type="submission" date="2021-01" db="EMBL/GenBank/DDBJ databases">
        <authorList>
            <person name="Schikora-Tamarit M.A."/>
        </authorList>
    </citation>
    <scope>NUCLEOTIDE SEQUENCE</scope>
    <source>
        <strain evidence="2">CBS2887</strain>
    </source>
</reference>
<protein>
    <submittedName>
        <fullName evidence="2">Uncharacterized protein</fullName>
    </submittedName>
</protein>
<proteinExistence type="predicted"/>
<reference evidence="2" key="1">
    <citation type="journal article" date="2021" name="Open Biol.">
        <title>Shared evolutionary footprints suggest mitochondrial oxidative damage underlies multiple complex I losses in fungi.</title>
        <authorList>
            <person name="Schikora-Tamarit M.A."/>
            <person name="Marcet-Houben M."/>
            <person name="Nosek J."/>
            <person name="Gabaldon T."/>
        </authorList>
    </citation>
    <scope>NUCLEOTIDE SEQUENCE</scope>
    <source>
        <strain evidence="2">CBS2887</strain>
    </source>
</reference>